<dbReference type="AlphaFoldDB" id="A0A9P7A1S6"/>
<dbReference type="Proteomes" id="UP000714275">
    <property type="component" value="Unassembled WGS sequence"/>
</dbReference>
<comment type="caution">
    <text evidence="2">The sequence shown here is derived from an EMBL/GenBank/DDBJ whole genome shotgun (WGS) entry which is preliminary data.</text>
</comment>
<evidence type="ECO:0000313" key="3">
    <source>
        <dbReference type="Proteomes" id="UP000714275"/>
    </source>
</evidence>
<feature type="compositionally biased region" description="Polar residues" evidence="1">
    <location>
        <begin position="97"/>
        <end position="108"/>
    </location>
</feature>
<dbReference type="InterPro" id="IPR036322">
    <property type="entry name" value="WD40_repeat_dom_sf"/>
</dbReference>
<gene>
    <name evidence="2" type="ORF">EV702DRAFT_964369</name>
</gene>
<protein>
    <submittedName>
        <fullName evidence="2">Uncharacterized protein</fullName>
    </submittedName>
</protein>
<accession>A0A9P7A1S6</accession>
<name>A0A9P7A1S6_9AGAM</name>
<dbReference type="OrthoDB" id="1897642at2759"/>
<evidence type="ECO:0000313" key="2">
    <source>
        <dbReference type="EMBL" id="KAG1780185.1"/>
    </source>
</evidence>
<organism evidence="2 3">
    <name type="scientific">Suillus placidus</name>
    <dbReference type="NCBI Taxonomy" id="48579"/>
    <lineage>
        <taxon>Eukaryota</taxon>
        <taxon>Fungi</taxon>
        <taxon>Dikarya</taxon>
        <taxon>Basidiomycota</taxon>
        <taxon>Agaricomycotina</taxon>
        <taxon>Agaricomycetes</taxon>
        <taxon>Agaricomycetidae</taxon>
        <taxon>Boletales</taxon>
        <taxon>Suillineae</taxon>
        <taxon>Suillaceae</taxon>
        <taxon>Suillus</taxon>
    </lineage>
</organism>
<reference evidence="2" key="1">
    <citation type="journal article" date="2020" name="New Phytol.">
        <title>Comparative genomics reveals dynamic genome evolution in host specialist ectomycorrhizal fungi.</title>
        <authorList>
            <person name="Lofgren L.A."/>
            <person name="Nguyen N.H."/>
            <person name="Vilgalys R."/>
            <person name="Ruytinx J."/>
            <person name="Liao H.L."/>
            <person name="Branco S."/>
            <person name="Kuo A."/>
            <person name="LaButti K."/>
            <person name="Lipzen A."/>
            <person name="Andreopoulos W."/>
            <person name="Pangilinan J."/>
            <person name="Riley R."/>
            <person name="Hundley H."/>
            <person name="Na H."/>
            <person name="Barry K."/>
            <person name="Grigoriev I.V."/>
            <person name="Stajich J.E."/>
            <person name="Kennedy P.G."/>
        </authorList>
    </citation>
    <scope>NUCLEOTIDE SEQUENCE</scope>
    <source>
        <strain evidence="2">DOB743</strain>
    </source>
</reference>
<dbReference type="Gene3D" id="2.130.10.10">
    <property type="entry name" value="YVTN repeat-like/Quinoprotein amine dehydrogenase"/>
    <property type="match status" value="1"/>
</dbReference>
<dbReference type="InterPro" id="IPR015943">
    <property type="entry name" value="WD40/YVTN_repeat-like_dom_sf"/>
</dbReference>
<sequence>MRSSSVASSSDDDRSNEPADVGEVAAASSSRTEVRTPLTRTVGALRGRGPTSQRSTTAARSSVPSHPGKRNNHHTSDHTISIEERHGSAGSLRRSQRATSLSSESSADQEVIRLPALKRVPLPKTPYGRSRRLLIPASDDLPLVAISMRADAQFINRRDQFRLTLNSLPNPGVQQHVEDACIVGDIVVLGFNSGPSQVTFLPVTTEAPRRVDARILPHVSSPRMSRSSGEGVRCLAAMNAAVGSVEFFTGGHDRRVFKWSADARSLEEPTVTKVDVFLDSGVSAMAYRHNVNSLVSSDTKKLYVTDLTRSHTPRPAQVSNDVNQIHVHPQIPHLTLLEMLLFDSRMGGFDKAPCCTFGYRNTNAKFQQSYTKGSIHHTFFVRGHQDGTVLLWDFRNVKNIVTKRQSQLTKSVVHTVVSDGRVVTFGDSVVTFLNDFLHI</sequence>
<dbReference type="SUPFAM" id="SSF50978">
    <property type="entry name" value="WD40 repeat-like"/>
    <property type="match status" value="1"/>
</dbReference>
<feature type="region of interest" description="Disordered" evidence="1">
    <location>
        <begin position="1"/>
        <end position="108"/>
    </location>
</feature>
<evidence type="ECO:0000256" key="1">
    <source>
        <dbReference type="SAM" id="MobiDB-lite"/>
    </source>
</evidence>
<dbReference type="EMBL" id="JABBWD010000009">
    <property type="protein sequence ID" value="KAG1780185.1"/>
    <property type="molecule type" value="Genomic_DNA"/>
</dbReference>
<proteinExistence type="predicted"/>
<feature type="compositionally biased region" description="Low complexity" evidence="1">
    <location>
        <begin position="51"/>
        <end position="62"/>
    </location>
</feature>
<feature type="compositionally biased region" description="Basic and acidic residues" evidence="1">
    <location>
        <begin position="74"/>
        <end position="87"/>
    </location>
</feature>
<keyword evidence="3" id="KW-1185">Reference proteome</keyword>